<feature type="transmembrane region" description="Helical" evidence="11">
    <location>
        <begin position="952"/>
        <end position="975"/>
    </location>
</feature>
<sequence length="985" mass="110219">MDMAFSAFLISLLFLSTTTPTFSLYEDQVGLMDWHQQYIGKVKDAVFHTHKTGRKRVVVSTEENVIASLDLRHGEIFWRHVLGANDAIDGIDIAMGKYVITLSSEGSILRAWNLPDGQMVWESFLQGPNYSESIFLVPTSLKIDKDNVIIVFGKGCLHAVSSIHGEILWKKDFAAESFEVQHVIQPLGSDILYVVGFVGSSQFNVYQVDAKNGELLKHESEAFSGGFSGKVSLVSTNTLVVLDSTGSTLITVNFHNGEISIQKTDISDLIGESLGSTMILPSKLTGIFALKTNTFMIFIRVTDEGKLEVVDKINHVTAVSDALSFSEGREAFAVVEHYNNDICLMVKLGPEWNNDLLKERIKLDQQRGLVQKVFINNYIRTDRSHGFRALIVMEDHSLLLLQQGEIVWSREDGLASVIDTTTSELPVAKEGVSVAKVEENLFEWLKGHILKIKGTLMLASPEEVVAIQAMRLKSSKKSKMTRDHNGFRKLLIVLTKSGKVFALHTGDGRIVWSILLNSLRKSETCENPTGLNLYQWQVPHHHAMDENPSVLVVGRCRSSSDAPGVLSFVDTYTGKELSSSSLVHSVVQVILLPFTDSTEQRLHLLIDAKQQAHLYPKTPEAVGIFQREFSNIYWYSVEADDGIIKGHVLKSNCIGEVSDEYCFETRDIWSIVFPLESEKIITTVTRKLNEVVHTQAKVIAEQDVMYKYTSKNILFVVTVAPKAIGGIGSATPEESWLVAYLIDTVTGRILHRVTHHGAHGPVRAVFSENWVVYHYFNLRAHRYEMSVIEIFDQSRADNKDVWKLVLGKHNLTSPVSSYSRPEVITKSQSYFFTHSVKTIAVTSTAKGITSKQLLIGTIGDQVLALDKRFLDPRRTVNPTQAEKEEGIIPLTDSLPIIPQSFVTHRLQVEGLRGIVTVPAKLESTTLVFVYGVDLFFTQLAPSRTYDSLTEDFSYALLLITIVALVVAIFITWILSEKKELRDKWR</sequence>
<evidence type="ECO:0000313" key="16">
    <source>
        <dbReference type="Proteomes" id="UP000091857"/>
    </source>
</evidence>
<evidence type="ECO:0000256" key="11">
    <source>
        <dbReference type="SAM" id="Phobius"/>
    </source>
</evidence>
<keyword evidence="7" id="KW-0256">Endoplasmic reticulum</keyword>
<evidence type="ECO:0000256" key="10">
    <source>
        <dbReference type="ARBA" id="ARBA00023180"/>
    </source>
</evidence>
<evidence type="ECO:0000256" key="3">
    <source>
        <dbReference type="ARBA" id="ARBA00011276"/>
    </source>
</evidence>
<organism evidence="15 16">
    <name type="scientific">Manihot esculenta</name>
    <name type="common">Cassava</name>
    <name type="synonym">Jatropha manihot</name>
    <dbReference type="NCBI Taxonomy" id="3983"/>
    <lineage>
        <taxon>Eukaryota</taxon>
        <taxon>Viridiplantae</taxon>
        <taxon>Streptophyta</taxon>
        <taxon>Embryophyta</taxon>
        <taxon>Tracheophyta</taxon>
        <taxon>Spermatophyta</taxon>
        <taxon>Magnoliopsida</taxon>
        <taxon>eudicotyledons</taxon>
        <taxon>Gunneridae</taxon>
        <taxon>Pentapetalae</taxon>
        <taxon>rosids</taxon>
        <taxon>fabids</taxon>
        <taxon>Malpighiales</taxon>
        <taxon>Euphorbiaceae</taxon>
        <taxon>Crotonoideae</taxon>
        <taxon>Manihoteae</taxon>
        <taxon>Manihot</taxon>
    </lineage>
</organism>
<evidence type="ECO:0000256" key="6">
    <source>
        <dbReference type="ARBA" id="ARBA00022729"/>
    </source>
</evidence>
<comment type="subcellular location">
    <subcellularLocation>
        <location evidence="1">Endoplasmic reticulum membrane</location>
        <topology evidence="1">Single-pass type I membrane protein</topology>
    </subcellularLocation>
</comment>
<feature type="signal peptide" evidence="12">
    <location>
        <begin position="1"/>
        <end position="23"/>
    </location>
</feature>
<dbReference type="OMA" id="WSIMPLN"/>
<comment type="subunit">
    <text evidence="3">Component of the ER membrane protein complex (EMC).</text>
</comment>
<accession>A0A2C9W525</accession>
<dbReference type="Pfam" id="PF25293">
    <property type="entry name" value="Beta-prop_EMC1_N"/>
    <property type="match status" value="1"/>
</dbReference>
<keyword evidence="16" id="KW-1185">Reference proteome</keyword>
<dbReference type="PANTHER" id="PTHR21573:SF0">
    <property type="entry name" value="ER MEMBRANE PROTEIN COMPLEX SUBUNIT 1"/>
    <property type="match status" value="1"/>
</dbReference>
<dbReference type="InterPro" id="IPR026895">
    <property type="entry name" value="EMC1"/>
</dbReference>
<keyword evidence="5 11" id="KW-0812">Transmembrane</keyword>
<dbReference type="SUPFAM" id="SSF50998">
    <property type="entry name" value="Quinoprotein alcohol dehydrogenase-like"/>
    <property type="match status" value="2"/>
</dbReference>
<dbReference type="FunFam" id="2.130.10.10:FF:000579">
    <property type="entry name" value="Os05g0230600 protein"/>
    <property type="match status" value="1"/>
</dbReference>
<evidence type="ECO:0000256" key="2">
    <source>
        <dbReference type="ARBA" id="ARBA00007904"/>
    </source>
</evidence>
<protein>
    <recommendedName>
        <fullName evidence="4">ER membrane protein complex subunit 1</fullName>
    </recommendedName>
</protein>
<evidence type="ECO:0000256" key="12">
    <source>
        <dbReference type="SAM" id="SignalP"/>
    </source>
</evidence>
<comment type="similarity">
    <text evidence="2">Belongs to the EMC1 family.</text>
</comment>
<dbReference type="InterPro" id="IPR058545">
    <property type="entry name" value="Beta-prop_EMC1_1st"/>
</dbReference>
<evidence type="ECO:0000259" key="13">
    <source>
        <dbReference type="Pfam" id="PF07774"/>
    </source>
</evidence>
<name>A0A2C9W525_MANES</name>
<evidence type="ECO:0000313" key="15">
    <source>
        <dbReference type="EMBL" id="OAY54272.1"/>
    </source>
</evidence>
<dbReference type="AlphaFoldDB" id="A0A2C9W525"/>
<proteinExistence type="inferred from homology"/>
<evidence type="ECO:0000256" key="9">
    <source>
        <dbReference type="ARBA" id="ARBA00023136"/>
    </source>
</evidence>
<dbReference type="STRING" id="3983.A0A2C9W525"/>
<dbReference type="Gramene" id="Manes.03G061800.1.v8.1">
    <property type="protein sequence ID" value="Manes.03G061800.1.v8.1.CDS"/>
    <property type="gene ID" value="Manes.03G061800.v8.1"/>
</dbReference>
<keyword evidence="6 12" id="KW-0732">Signal</keyword>
<dbReference type="Gene3D" id="2.130.10.10">
    <property type="entry name" value="YVTN repeat-like/Quinoprotein amine dehydrogenase"/>
    <property type="match status" value="1"/>
</dbReference>
<evidence type="ECO:0000259" key="14">
    <source>
        <dbReference type="Pfam" id="PF25293"/>
    </source>
</evidence>
<dbReference type="InterPro" id="IPR011678">
    <property type="entry name" value="EMC1_C"/>
</dbReference>
<keyword evidence="9 11" id="KW-0472">Membrane</keyword>
<dbReference type="Pfam" id="PF07774">
    <property type="entry name" value="EMC1_C"/>
    <property type="match status" value="1"/>
</dbReference>
<evidence type="ECO:0000256" key="7">
    <source>
        <dbReference type="ARBA" id="ARBA00022824"/>
    </source>
</evidence>
<keyword evidence="8 11" id="KW-1133">Transmembrane helix</keyword>
<feature type="domain" description="ER membrane protein complex subunit 1 C-terminal" evidence="13">
    <location>
        <begin position="767"/>
        <end position="984"/>
    </location>
</feature>
<dbReference type="GO" id="GO:0072546">
    <property type="term" value="C:EMC complex"/>
    <property type="evidence" value="ECO:0000318"/>
    <property type="project" value="GO_Central"/>
</dbReference>
<dbReference type="Proteomes" id="UP000091857">
    <property type="component" value="Chromosome 3"/>
</dbReference>
<dbReference type="PANTHER" id="PTHR21573">
    <property type="entry name" value="ER MEMBRANE PROTEIN COMPLEX SUBUNIT 1"/>
    <property type="match status" value="1"/>
</dbReference>
<gene>
    <name evidence="15" type="ORF">MANES_03G061800v8</name>
</gene>
<feature type="domain" description="EMC1 first beta-propeller" evidence="14">
    <location>
        <begin position="24"/>
        <end position="412"/>
    </location>
</feature>
<dbReference type="EMBL" id="CM004389">
    <property type="protein sequence ID" value="OAY54272.1"/>
    <property type="molecule type" value="Genomic_DNA"/>
</dbReference>
<reference evidence="16" key="1">
    <citation type="journal article" date="2016" name="Nat. Biotechnol.">
        <title>Sequencing wild and cultivated cassava and related species reveals extensive interspecific hybridization and genetic diversity.</title>
        <authorList>
            <person name="Bredeson J.V."/>
            <person name="Lyons J.B."/>
            <person name="Prochnik S.E."/>
            <person name="Wu G.A."/>
            <person name="Ha C.M."/>
            <person name="Edsinger-Gonzales E."/>
            <person name="Grimwood J."/>
            <person name="Schmutz J."/>
            <person name="Rabbi I.Y."/>
            <person name="Egesi C."/>
            <person name="Nauluvula P."/>
            <person name="Lebot V."/>
            <person name="Ndunguru J."/>
            <person name="Mkamilo G."/>
            <person name="Bart R.S."/>
            <person name="Setter T.L."/>
            <person name="Gleadow R.M."/>
            <person name="Kulakow P."/>
            <person name="Ferguson M.E."/>
            <person name="Rounsley S."/>
            <person name="Rokhsar D.S."/>
        </authorList>
    </citation>
    <scope>NUCLEOTIDE SEQUENCE [LARGE SCALE GENOMIC DNA]</scope>
    <source>
        <strain evidence="16">cv. AM560-2</strain>
    </source>
</reference>
<dbReference type="InterPro" id="IPR015943">
    <property type="entry name" value="WD40/YVTN_repeat-like_dom_sf"/>
</dbReference>
<evidence type="ECO:0000256" key="4">
    <source>
        <dbReference type="ARBA" id="ARBA00020824"/>
    </source>
</evidence>
<evidence type="ECO:0000256" key="1">
    <source>
        <dbReference type="ARBA" id="ARBA00004115"/>
    </source>
</evidence>
<feature type="chain" id="PRO_5013220275" description="ER membrane protein complex subunit 1" evidence="12">
    <location>
        <begin position="24"/>
        <end position="985"/>
    </location>
</feature>
<dbReference type="OrthoDB" id="28092at2759"/>
<comment type="caution">
    <text evidence="15">The sequence shown here is derived from an EMBL/GenBank/DDBJ whole genome shotgun (WGS) entry which is preliminary data.</text>
</comment>
<evidence type="ECO:0000256" key="8">
    <source>
        <dbReference type="ARBA" id="ARBA00022989"/>
    </source>
</evidence>
<keyword evidence="10" id="KW-0325">Glycoprotein</keyword>
<dbReference type="InterPro" id="IPR011047">
    <property type="entry name" value="Quinoprotein_ADH-like_sf"/>
</dbReference>
<evidence type="ECO:0000256" key="5">
    <source>
        <dbReference type="ARBA" id="ARBA00022692"/>
    </source>
</evidence>